<organism evidence="2 3">
    <name type="scientific">Caenorhabditis angaria</name>
    <dbReference type="NCBI Taxonomy" id="860376"/>
    <lineage>
        <taxon>Eukaryota</taxon>
        <taxon>Metazoa</taxon>
        <taxon>Ecdysozoa</taxon>
        <taxon>Nematoda</taxon>
        <taxon>Chromadorea</taxon>
        <taxon>Rhabditida</taxon>
        <taxon>Rhabditina</taxon>
        <taxon>Rhabditomorpha</taxon>
        <taxon>Rhabditoidea</taxon>
        <taxon>Rhabditidae</taxon>
        <taxon>Peloderinae</taxon>
        <taxon>Caenorhabditis</taxon>
    </lineage>
</organism>
<dbReference type="Pfam" id="PF10326">
    <property type="entry name" value="7TM_GPCR_Str"/>
    <property type="match status" value="1"/>
</dbReference>
<keyword evidence="1" id="KW-0812">Transmembrane</keyword>
<accession>A0A9P1MVJ1</accession>
<feature type="transmembrane region" description="Helical" evidence="1">
    <location>
        <begin position="150"/>
        <end position="175"/>
    </location>
</feature>
<sequence>MGIFLTFLDVLIHPIVYSYNCSFIFFSLETFFGAPKIVKTLLLSSYSGMHACTMSFVAIQFIYRYFILINSSKISWFEKKKLYLWIFYSLSIWILWVTVASLTLMNDKYAIEYYRNKIFAIYRSNIDEISSYIVVAYEIDSMTNEKKVKIPHLLCMIILSSILASQYFIIVFCTIRMKLKMKEKLELFSTSQRRLQKQLYKVLVFQLITPSLIIHLPFLPLFIIPFLNIQIDIETSFLIAGVSSYPFIDTLFLLLMVSEYRYGFRNLFRCTGVTETRSSHLA</sequence>
<dbReference type="EMBL" id="CANHGI010000001">
    <property type="protein sequence ID" value="CAI5438457.1"/>
    <property type="molecule type" value="Genomic_DNA"/>
</dbReference>
<dbReference type="Proteomes" id="UP001152747">
    <property type="component" value="Unassembled WGS sequence"/>
</dbReference>
<comment type="caution">
    <text evidence="2">The sequence shown here is derived from an EMBL/GenBank/DDBJ whole genome shotgun (WGS) entry which is preliminary data.</text>
</comment>
<dbReference type="AlphaFoldDB" id="A0A9P1MVJ1"/>
<feature type="transmembrane region" description="Helical" evidence="1">
    <location>
        <begin position="48"/>
        <end position="70"/>
    </location>
</feature>
<protein>
    <recommendedName>
        <fullName evidence="4">Seven TM Receptor</fullName>
    </recommendedName>
</protein>
<feature type="transmembrane region" description="Helical" evidence="1">
    <location>
        <begin position="236"/>
        <end position="257"/>
    </location>
</feature>
<keyword evidence="1" id="KW-1133">Transmembrane helix</keyword>
<feature type="transmembrane region" description="Helical" evidence="1">
    <location>
        <begin position="7"/>
        <end position="28"/>
    </location>
</feature>
<dbReference type="PANTHER" id="PTHR46000:SF6">
    <property type="entry name" value="SEVEN TM RECEPTOR"/>
    <property type="match status" value="1"/>
</dbReference>
<feature type="transmembrane region" description="Helical" evidence="1">
    <location>
        <begin position="82"/>
        <end position="105"/>
    </location>
</feature>
<evidence type="ECO:0008006" key="4">
    <source>
        <dbReference type="Google" id="ProtNLM"/>
    </source>
</evidence>
<name>A0A9P1MVJ1_9PELO</name>
<evidence type="ECO:0000256" key="1">
    <source>
        <dbReference type="SAM" id="Phobius"/>
    </source>
</evidence>
<dbReference type="SUPFAM" id="SSF81321">
    <property type="entry name" value="Family A G protein-coupled receptor-like"/>
    <property type="match status" value="1"/>
</dbReference>
<keyword evidence="3" id="KW-1185">Reference proteome</keyword>
<evidence type="ECO:0000313" key="3">
    <source>
        <dbReference type="Proteomes" id="UP001152747"/>
    </source>
</evidence>
<dbReference type="PANTHER" id="PTHR46000">
    <property type="entry name" value="SEVEN TM RECEPTOR-RELATED"/>
    <property type="match status" value="1"/>
</dbReference>
<gene>
    <name evidence="2" type="ORF">CAMP_LOCUS1094</name>
</gene>
<proteinExistence type="predicted"/>
<evidence type="ECO:0000313" key="2">
    <source>
        <dbReference type="EMBL" id="CAI5438457.1"/>
    </source>
</evidence>
<feature type="transmembrane region" description="Helical" evidence="1">
    <location>
        <begin position="202"/>
        <end position="224"/>
    </location>
</feature>
<reference evidence="2" key="1">
    <citation type="submission" date="2022-11" db="EMBL/GenBank/DDBJ databases">
        <authorList>
            <person name="Kikuchi T."/>
        </authorList>
    </citation>
    <scope>NUCLEOTIDE SEQUENCE</scope>
    <source>
        <strain evidence="2">PS1010</strain>
    </source>
</reference>
<keyword evidence="1" id="KW-0472">Membrane</keyword>
<dbReference type="InterPro" id="IPR019428">
    <property type="entry name" value="7TM_GPCR_serpentine_rcpt_Str"/>
</dbReference>